<proteinExistence type="predicted"/>
<dbReference type="AlphaFoldDB" id="A0A6G1EKH4"/>
<sequence length="78" mass="8629">MIKISEDTNDEFVEVNKDDLGTEVYAREHAESHTEYRVVAFGHTIDGAQAAEVVLLGLMQSMRSVYAHTIDGFPVTAT</sequence>
<comment type="caution">
    <text evidence="1">The sequence shown here is derived from an EMBL/GenBank/DDBJ whole genome shotgun (WGS) entry which is preliminary data.</text>
</comment>
<accession>A0A6G1EKH4</accession>
<evidence type="ECO:0000313" key="2">
    <source>
        <dbReference type="Proteomes" id="UP000479710"/>
    </source>
</evidence>
<gene>
    <name evidence="1" type="ORF">E2562_016022</name>
</gene>
<keyword evidence="2" id="KW-1185">Reference proteome</keyword>
<name>A0A6G1EKH4_9ORYZ</name>
<dbReference type="Proteomes" id="UP000479710">
    <property type="component" value="Unassembled WGS sequence"/>
</dbReference>
<dbReference type="EMBL" id="SPHZ02000003">
    <property type="protein sequence ID" value="KAF0925330.1"/>
    <property type="molecule type" value="Genomic_DNA"/>
</dbReference>
<evidence type="ECO:0000313" key="1">
    <source>
        <dbReference type="EMBL" id="KAF0925330.1"/>
    </source>
</evidence>
<reference evidence="1 2" key="1">
    <citation type="submission" date="2019-11" db="EMBL/GenBank/DDBJ databases">
        <title>Whole genome sequence of Oryza granulata.</title>
        <authorList>
            <person name="Li W."/>
        </authorList>
    </citation>
    <scope>NUCLEOTIDE SEQUENCE [LARGE SCALE GENOMIC DNA]</scope>
    <source>
        <strain evidence="2">cv. Menghai</strain>
        <tissue evidence="1">Leaf</tissue>
    </source>
</reference>
<protein>
    <submittedName>
        <fullName evidence="1">Uncharacterized protein</fullName>
    </submittedName>
</protein>
<organism evidence="1 2">
    <name type="scientific">Oryza meyeriana var. granulata</name>
    <dbReference type="NCBI Taxonomy" id="110450"/>
    <lineage>
        <taxon>Eukaryota</taxon>
        <taxon>Viridiplantae</taxon>
        <taxon>Streptophyta</taxon>
        <taxon>Embryophyta</taxon>
        <taxon>Tracheophyta</taxon>
        <taxon>Spermatophyta</taxon>
        <taxon>Magnoliopsida</taxon>
        <taxon>Liliopsida</taxon>
        <taxon>Poales</taxon>
        <taxon>Poaceae</taxon>
        <taxon>BOP clade</taxon>
        <taxon>Oryzoideae</taxon>
        <taxon>Oryzeae</taxon>
        <taxon>Oryzinae</taxon>
        <taxon>Oryza</taxon>
        <taxon>Oryza meyeriana</taxon>
    </lineage>
</organism>